<dbReference type="InterPro" id="IPR012338">
    <property type="entry name" value="Beta-lactam/transpept-like"/>
</dbReference>
<organism evidence="4 5">
    <name type="scientific">Canariomyces notabilis</name>
    <dbReference type="NCBI Taxonomy" id="2074819"/>
    <lineage>
        <taxon>Eukaryota</taxon>
        <taxon>Fungi</taxon>
        <taxon>Dikarya</taxon>
        <taxon>Ascomycota</taxon>
        <taxon>Pezizomycotina</taxon>
        <taxon>Sordariomycetes</taxon>
        <taxon>Sordariomycetidae</taxon>
        <taxon>Sordariales</taxon>
        <taxon>Chaetomiaceae</taxon>
        <taxon>Canariomyces</taxon>
    </lineage>
</organism>
<dbReference type="EMBL" id="MU853354">
    <property type="protein sequence ID" value="KAK4109726.1"/>
    <property type="molecule type" value="Genomic_DNA"/>
</dbReference>
<dbReference type="Pfam" id="PF00144">
    <property type="entry name" value="Beta-lactamase"/>
    <property type="match status" value="1"/>
</dbReference>
<name>A0AAN6QN15_9PEZI</name>
<feature type="domain" description="Beta-lactamase-related" evidence="2">
    <location>
        <begin position="99"/>
        <end position="406"/>
    </location>
</feature>
<accession>A0AAN6QN15</accession>
<protein>
    <submittedName>
        <fullName evidence="4">Beta-lactamase/transpeptidase-like protein</fullName>
    </submittedName>
</protein>
<keyword evidence="1" id="KW-0732">Signal</keyword>
<dbReference type="AlphaFoldDB" id="A0AAN6QN15"/>
<dbReference type="SUPFAM" id="SSF56601">
    <property type="entry name" value="beta-lactamase/transpeptidase-like"/>
    <property type="match status" value="1"/>
</dbReference>
<evidence type="ECO:0000256" key="1">
    <source>
        <dbReference type="SAM" id="SignalP"/>
    </source>
</evidence>
<dbReference type="GeneID" id="89939910"/>
<comment type="caution">
    <text evidence="4">The sequence shown here is derived from an EMBL/GenBank/DDBJ whole genome shotgun (WGS) entry which is preliminary data.</text>
</comment>
<dbReference type="Proteomes" id="UP001302812">
    <property type="component" value="Unassembled WGS sequence"/>
</dbReference>
<dbReference type="InterPro" id="IPR001466">
    <property type="entry name" value="Beta-lactam-related"/>
</dbReference>
<reference evidence="4" key="1">
    <citation type="journal article" date="2023" name="Mol. Phylogenet. Evol.">
        <title>Genome-scale phylogeny and comparative genomics of the fungal order Sordariales.</title>
        <authorList>
            <person name="Hensen N."/>
            <person name="Bonometti L."/>
            <person name="Westerberg I."/>
            <person name="Brannstrom I.O."/>
            <person name="Guillou S."/>
            <person name="Cros-Aarteil S."/>
            <person name="Calhoun S."/>
            <person name="Haridas S."/>
            <person name="Kuo A."/>
            <person name="Mondo S."/>
            <person name="Pangilinan J."/>
            <person name="Riley R."/>
            <person name="LaButti K."/>
            <person name="Andreopoulos B."/>
            <person name="Lipzen A."/>
            <person name="Chen C."/>
            <person name="Yan M."/>
            <person name="Daum C."/>
            <person name="Ng V."/>
            <person name="Clum A."/>
            <person name="Steindorff A."/>
            <person name="Ohm R.A."/>
            <person name="Martin F."/>
            <person name="Silar P."/>
            <person name="Natvig D.O."/>
            <person name="Lalanne C."/>
            <person name="Gautier V."/>
            <person name="Ament-Velasquez S.L."/>
            <person name="Kruys A."/>
            <person name="Hutchinson M.I."/>
            <person name="Powell A.J."/>
            <person name="Barry K."/>
            <person name="Miller A.N."/>
            <person name="Grigoriev I.V."/>
            <person name="Debuchy R."/>
            <person name="Gladieux P."/>
            <person name="Hiltunen Thoren M."/>
            <person name="Johannesson H."/>
        </authorList>
    </citation>
    <scope>NUCLEOTIDE SEQUENCE</scope>
    <source>
        <strain evidence="4">CBS 508.74</strain>
    </source>
</reference>
<dbReference type="InterPro" id="IPR051478">
    <property type="entry name" value="Beta-lactamase-like_AB/R"/>
</dbReference>
<dbReference type="InterPro" id="IPR058664">
    <property type="entry name" value="ARB_00930-like_C"/>
</dbReference>
<evidence type="ECO:0000313" key="4">
    <source>
        <dbReference type="EMBL" id="KAK4109726.1"/>
    </source>
</evidence>
<evidence type="ECO:0000259" key="2">
    <source>
        <dbReference type="Pfam" id="PF00144"/>
    </source>
</evidence>
<dbReference type="PANTHER" id="PTHR22935:SF97">
    <property type="entry name" value="BETA-LACTAMASE-RELATED DOMAIN-CONTAINING PROTEIN"/>
    <property type="match status" value="1"/>
</dbReference>
<evidence type="ECO:0000313" key="5">
    <source>
        <dbReference type="Proteomes" id="UP001302812"/>
    </source>
</evidence>
<feature type="domain" description="Beta-lactamase-like ARB-00930-like C-terminal" evidence="3">
    <location>
        <begin position="431"/>
        <end position="566"/>
    </location>
</feature>
<reference evidence="4" key="2">
    <citation type="submission" date="2023-05" db="EMBL/GenBank/DDBJ databases">
        <authorList>
            <consortium name="Lawrence Berkeley National Laboratory"/>
            <person name="Steindorff A."/>
            <person name="Hensen N."/>
            <person name="Bonometti L."/>
            <person name="Westerberg I."/>
            <person name="Brannstrom I.O."/>
            <person name="Guillou S."/>
            <person name="Cros-Aarteil S."/>
            <person name="Calhoun S."/>
            <person name="Haridas S."/>
            <person name="Kuo A."/>
            <person name="Mondo S."/>
            <person name="Pangilinan J."/>
            <person name="Riley R."/>
            <person name="Labutti K."/>
            <person name="Andreopoulos B."/>
            <person name="Lipzen A."/>
            <person name="Chen C."/>
            <person name="Yanf M."/>
            <person name="Daum C."/>
            <person name="Ng V."/>
            <person name="Clum A."/>
            <person name="Ohm R."/>
            <person name="Martin F."/>
            <person name="Silar P."/>
            <person name="Natvig D."/>
            <person name="Lalanne C."/>
            <person name="Gautier V."/>
            <person name="Ament-Velasquez S.L."/>
            <person name="Kruys A."/>
            <person name="Hutchinson M.I."/>
            <person name="Powell A.J."/>
            <person name="Barry K."/>
            <person name="Miller A.N."/>
            <person name="Grigoriev I.V."/>
            <person name="Debuchy R."/>
            <person name="Gladieux P."/>
            <person name="Thoren M.H."/>
            <person name="Johannesson H."/>
        </authorList>
    </citation>
    <scope>NUCLEOTIDE SEQUENCE</scope>
    <source>
        <strain evidence="4">CBS 508.74</strain>
    </source>
</reference>
<proteinExistence type="predicted"/>
<gene>
    <name evidence="4" type="ORF">N656DRAFT_782561</name>
</gene>
<sequence length="567" mass="60438">MGLFLRNIFLSFTLARLSHGQNCPLLGPAYPAVTDPVSSPALNAAKAAFDEALAQALSSGQLDNSTTSFSIQVFSPQAEEPIYEYYHTPTVSTNSSRSARPAQVGPGTLYRIGSISKLVTVYTILSSLSDRYWDEPVTKYVPEPEAAGRGPAGNAIDHVQWSEVTLGALASQMSGIGRDYSFGDVSAMFPSGLPGLPTLDESEIVQCGTAAAGVRACTREESMAMMLERWPVLPAYHSPIYSNMAFQILAYAVENITGQNFASLVEDELLKPLGLTRTFLSTPANDSDAVVVDGWTEDLGDEAPAGAYIQSVADLSEIGRSILNSSLVSAQATRKWLKPISHTSSPLVSVGRPWEILRLRVPVERSSNTTRTVDVYSKNGGIGQYLSLLGLSPDHNIGISLLVAGPSAGSVYSALQTLVTTTWLVAGEHAAREQARVNFAGNYTLPDNSSAEITLLPDEPGMFLASLLSNGTNMFEAVGGVVGGELGAEFGAWLYPTTLTDGNRTAFRAVYGALGQPADELCASWGAVDGLRYGGHPADLFVFEVGEDGRATALEVPILKKTLRRRD</sequence>
<keyword evidence="5" id="KW-1185">Reference proteome</keyword>
<dbReference type="Pfam" id="PF26335">
    <property type="entry name" value="ARB_00930_C"/>
    <property type="match status" value="1"/>
</dbReference>
<feature type="signal peptide" evidence="1">
    <location>
        <begin position="1"/>
        <end position="20"/>
    </location>
</feature>
<dbReference type="PANTHER" id="PTHR22935">
    <property type="entry name" value="PENICILLIN-BINDING PROTEIN"/>
    <property type="match status" value="1"/>
</dbReference>
<feature type="chain" id="PRO_5042876942" evidence="1">
    <location>
        <begin position="21"/>
        <end position="567"/>
    </location>
</feature>
<evidence type="ECO:0000259" key="3">
    <source>
        <dbReference type="Pfam" id="PF26335"/>
    </source>
</evidence>
<dbReference type="RefSeq" id="XP_064667296.1">
    <property type="nucleotide sequence ID" value="XM_064815785.1"/>
</dbReference>
<dbReference type="Gene3D" id="3.40.710.10">
    <property type="entry name" value="DD-peptidase/beta-lactamase superfamily"/>
    <property type="match status" value="1"/>
</dbReference>